<dbReference type="PANTHER" id="PTHR11079">
    <property type="entry name" value="CYTOSINE DEAMINASE FAMILY MEMBER"/>
    <property type="match status" value="1"/>
</dbReference>
<dbReference type="GO" id="GO:0046872">
    <property type="term" value="F:metal ion binding"/>
    <property type="evidence" value="ECO:0007669"/>
    <property type="project" value="UniProtKB-KW"/>
</dbReference>
<evidence type="ECO:0000256" key="2">
    <source>
        <dbReference type="ARBA" id="ARBA00038160"/>
    </source>
</evidence>
<proteinExistence type="inferred from homology"/>
<dbReference type="GO" id="GO:0002100">
    <property type="term" value="P:tRNA wobble adenosine to inosine editing"/>
    <property type="evidence" value="ECO:0007669"/>
    <property type="project" value="InterPro"/>
</dbReference>
<dbReference type="GO" id="GO:0052717">
    <property type="term" value="F:tRNA-specific adenosine-34 deaminase activity"/>
    <property type="evidence" value="ECO:0007669"/>
    <property type="project" value="UniProtKB-EC"/>
</dbReference>
<comment type="caution">
    <text evidence="4">The sequence shown here is derived from an EMBL/GenBank/DDBJ whole genome shotgun (WGS) entry which is preliminary data.</text>
</comment>
<organism evidence="4 5">
    <name type="scientific">Cuscuta australis</name>
    <dbReference type="NCBI Taxonomy" id="267555"/>
    <lineage>
        <taxon>Eukaryota</taxon>
        <taxon>Viridiplantae</taxon>
        <taxon>Streptophyta</taxon>
        <taxon>Embryophyta</taxon>
        <taxon>Tracheophyta</taxon>
        <taxon>Spermatophyta</taxon>
        <taxon>Magnoliopsida</taxon>
        <taxon>eudicotyledons</taxon>
        <taxon>Gunneridae</taxon>
        <taxon>Pentapetalae</taxon>
        <taxon>asterids</taxon>
        <taxon>lamiids</taxon>
        <taxon>Solanales</taxon>
        <taxon>Convolvulaceae</taxon>
        <taxon>Cuscuteae</taxon>
        <taxon>Cuscuta</taxon>
        <taxon>Cuscuta subgen. Grammica</taxon>
        <taxon>Cuscuta sect. Cleistogrammica</taxon>
    </lineage>
</organism>
<comment type="similarity">
    <text evidence="2">Belongs to the cytidine and deoxycytidylate deaminase family. ADAT3 subfamily.</text>
</comment>
<dbReference type="Proteomes" id="UP000249390">
    <property type="component" value="Unassembled WGS sequence"/>
</dbReference>
<dbReference type="Gene3D" id="3.40.140.10">
    <property type="entry name" value="Cytidine Deaminase, domain 2"/>
    <property type="match status" value="1"/>
</dbReference>
<dbReference type="EMBL" id="NQVE01000067">
    <property type="protein sequence ID" value="RAL50105.1"/>
    <property type="molecule type" value="Genomic_DNA"/>
</dbReference>
<reference evidence="4 5" key="1">
    <citation type="submission" date="2018-06" db="EMBL/GenBank/DDBJ databases">
        <title>The Genome of Cuscuta australis (Dodder) Provides Insight into the Evolution of Plant Parasitism.</title>
        <authorList>
            <person name="Liu H."/>
        </authorList>
    </citation>
    <scope>NUCLEOTIDE SEQUENCE [LARGE SCALE GENOMIC DNA]</scope>
    <source>
        <strain evidence="5">cv. Yunnan</strain>
        <tissue evidence="4">Vines</tissue>
    </source>
</reference>
<feature type="domain" description="CMP/dCMP-type deaminase" evidence="3">
    <location>
        <begin position="270"/>
        <end position="389"/>
    </location>
</feature>
<name>A0A328DWK0_9ASTE</name>
<evidence type="ECO:0000313" key="4">
    <source>
        <dbReference type="EMBL" id="RAL50105.1"/>
    </source>
</evidence>
<dbReference type="InterPro" id="IPR002125">
    <property type="entry name" value="CMP_dCMP_dom"/>
</dbReference>
<dbReference type="GO" id="GO:0005737">
    <property type="term" value="C:cytoplasm"/>
    <property type="evidence" value="ECO:0007669"/>
    <property type="project" value="TreeGrafter"/>
</dbReference>
<dbReference type="PROSITE" id="PS51747">
    <property type="entry name" value="CYT_DCMP_DEAMINASES_2"/>
    <property type="match status" value="1"/>
</dbReference>
<evidence type="ECO:0000256" key="1">
    <source>
        <dbReference type="ARBA" id="ARBA00022694"/>
    </source>
</evidence>
<gene>
    <name evidence="4" type="ORF">DM860_007779</name>
</gene>
<dbReference type="InterPro" id="IPR016193">
    <property type="entry name" value="Cytidine_deaminase-like"/>
</dbReference>
<keyword evidence="5" id="KW-1185">Reference proteome</keyword>
<accession>A0A328DWK0</accession>
<evidence type="ECO:0000259" key="3">
    <source>
        <dbReference type="PROSITE" id="PS51747"/>
    </source>
</evidence>
<dbReference type="GO" id="GO:0005634">
    <property type="term" value="C:nucleus"/>
    <property type="evidence" value="ECO:0007669"/>
    <property type="project" value="TreeGrafter"/>
</dbReference>
<sequence length="414" mass="46129">MHDNNKVEATSECGWKIVHIPYKPPVLPHVQPTVDVYAAEIDPKDANILVRKLNQICPMENMRHVKRIRKKCNDGGGKPQLSLLLSVSNEDTGGMPCNVQELVKAYQLSTFIQKVCKYAASTKEEWEEQCKLWPTSFHPPTYNISGITGFDEVESQLVFSFMRLAINLAKSIDGPVINAAIIVDPSTNQVISSACDEVISLNSSRDEAKEGICCSRQAEASSHNKATDMEGQPKLLADGSTNGILSVNDNVSCLHPWKWAADNQFSASFSFWHPLRHAPVVAIERSAARDRQLFTNTGINFVQEDYLLVSPLVGSPSKKQKVNPTDVANSLDTQNVNHSESCRPYLCTGYDIYLVWEPCVMCAMALVHQRVKRIFYAFPNPDCGALGSVHRLQGERSLNHHYAVFQVLLPQDVF</sequence>
<keyword evidence="1" id="KW-0819">tRNA processing</keyword>
<evidence type="ECO:0000313" key="5">
    <source>
        <dbReference type="Proteomes" id="UP000249390"/>
    </source>
</evidence>
<dbReference type="SUPFAM" id="SSF53927">
    <property type="entry name" value="Cytidine deaminase-like"/>
    <property type="match status" value="1"/>
</dbReference>
<dbReference type="AlphaFoldDB" id="A0A328DWK0"/>
<protein>
    <recommendedName>
        <fullName evidence="3">CMP/dCMP-type deaminase domain-containing protein</fullName>
    </recommendedName>
</protein>
<dbReference type="PANTHER" id="PTHR11079:SF156">
    <property type="entry name" value="INACTIVE TRNA-SPECIFIC ADENOSINE DEAMINASE-LIKE PROTEIN 3-RELATED"/>
    <property type="match status" value="1"/>
</dbReference>